<evidence type="ECO:0000313" key="1">
    <source>
        <dbReference type="EMBL" id="GLB42553.1"/>
    </source>
</evidence>
<accession>A0A9P3PV18</accession>
<organism evidence="1 2">
    <name type="scientific">Lyophyllum shimeji</name>
    <name type="common">Hon-shimeji</name>
    <name type="synonym">Tricholoma shimeji</name>
    <dbReference type="NCBI Taxonomy" id="47721"/>
    <lineage>
        <taxon>Eukaryota</taxon>
        <taxon>Fungi</taxon>
        <taxon>Dikarya</taxon>
        <taxon>Basidiomycota</taxon>
        <taxon>Agaricomycotina</taxon>
        <taxon>Agaricomycetes</taxon>
        <taxon>Agaricomycetidae</taxon>
        <taxon>Agaricales</taxon>
        <taxon>Tricholomatineae</taxon>
        <taxon>Lyophyllaceae</taxon>
        <taxon>Lyophyllum</taxon>
    </lineage>
</organism>
<sequence length="239" mass="27091">MGRRALHLSLADRQAAAKEKQRERRASTHSKDLIRVQRYTAYWKKNGRQGSSKPSQPVVIDSSPPKLATILRLQTPGTSLRRRGSVTQPHLMVVEPPPAELVTMALLPMPEASSFFQQASRSADLLDETGLDIWDAGPPYLSGPPSDTPRELEFTRRLEEVMHGRRTRLLRECEVTRASLPPSVVQEALVQAVGEWKIGSAFMDYYAGFEEGHREREMARVWVQWLAREAYSLYVALIR</sequence>
<proteinExistence type="predicted"/>
<dbReference type="Proteomes" id="UP001063166">
    <property type="component" value="Unassembled WGS sequence"/>
</dbReference>
<evidence type="ECO:0000313" key="2">
    <source>
        <dbReference type="Proteomes" id="UP001063166"/>
    </source>
</evidence>
<dbReference type="EMBL" id="BRPK01000012">
    <property type="protein sequence ID" value="GLB42553.1"/>
    <property type="molecule type" value="Genomic_DNA"/>
</dbReference>
<dbReference type="OrthoDB" id="3053328at2759"/>
<reference evidence="1" key="1">
    <citation type="submission" date="2022-07" db="EMBL/GenBank/DDBJ databases">
        <title>The genome of Lyophyllum shimeji provides insight into the initial evolution of ectomycorrhizal fungal genome.</title>
        <authorList>
            <person name="Kobayashi Y."/>
            <person name="Shibata T."/>
            <person name="Hirakawa H."/>
            <person name="Shigenobu S."/>
            <person name="Nishiyama T."/>
            <person name="Yamada A."/>
            <person name="Hasebe M."/>
            <person name="Kawaguchi M."/>
        </authorList>
    </citation>
    <scope>NUCLEOTIDE SEQUENCE</scope>
    <source>
        <strain evidence="1">AT787</strain>
    </source>
</reference>
<keyword evidence="2" id="KW-1185">Reference proteome</keyword>
<dbReference type="AlphaFoldDB" id="A0A9P3PV18"/>
<name>A0A9P3PV18_LYOSH</name>
<protein>
    <submittedName>
        <fullName evidence="1">Uncharacterized protein</fullName>
    </submittedName>
</protein>
<gene>
    <name evidence="1" type="ORF">LshimejAT787_1200020</name>
</gene>
<comment type="caution">
    <text evidence="1">The sequence shown here is derived from an EMBL/GenBank/DDBJ whole genome shotgun (WGS) entry which is preliminary data.</text>
</comment>